<dbReference type="Proteomes" id="UP000265692">
    <property type="component" value="Unassembled WGS sequence"/>
</dbReference>
<evidence type="ECO:0000313" key="3">
    <source>
        <dbReference type="Proteomes" id="UP000265692"/>
    </source>
</evidence>
<evidence type="ECO:0000313" key="2">
    <source>
        <dbReference type="EMBL" id="RHW40064.1"/>
    </source>
</evidence>
<gene>
    <name evidence="2" type="ORF">D1B33_04235</name>
</gene>
<keyword evidence="3" id="KW-1185">Reference proteome</keyword>
<organism evidence="2 3">
    <name type="scientific">Ureibacillus yapensis</name>
    <dbReference type="NCBI Taxonomy" id="2304605"/>
    <lineage>
        <taxon>Bacteria</taxon>
        <taxon>Bacillati</taxon>
        <taxon>Bacillota</taxon>
        <taxon>Bacilli</taxon>
        <taxon>Bacillales</taxon>
        <taxon>Caryophanaceae</taxon>
        <taxon>Ureibacillus</taxon>
    </lineage>
</organism>
<dbReference type="RefSeq" id="WP_118875072.1">
    <property type="nucleotide sequence ID" value="NZ_QWEI01000001.1"/>
</dbReference>
<sequence>MEILKRRKSGKLLSLEALMRRLPESDREYDYYKEMYFSQKKGYEGERYTNQLWKEIEMPSPHFLFHSLEPINQAGNSHQIDTLLLTPHFIWLLEIKNIGGRIDIDESKHQMIRTKQEGTIESFRNPVNQIKRHAHFVNGLMREIGISIPIEYAIVIVSDSTIIGSVPREVSIFHASGLHAEVSRLLGKYKEKQITALQLNYVMKDLMKRHSPKSWKPKIDFSKLRRGVLCEKCEYKSVMVFEHGRFICPKCSFKSNEAHLQALLDYRYLCNEWITNRELRDYLNIDSRMQ</sequence>
<comment type="caution">
    <text evidence="2">The sequence shown here is derived from an EMBL/GenBank/DDBJ whole genome shotgun (WGS) entry which is preliminary data.</text>
</comment>
<feature type="domain" description="NERD" evidence="1">
    <location>
        <begin position="41"/>
        <end position="160"/>
    </location>
</feature>
<name>A0A396SFF0_9BACL</name>
<dbReference type="InterPro" id="IPR011528">
    <property type="entry name" value="NERD"/>
</dbReference>
<dbReference type="Pfam" id="PF08378">
    <property type="entry name" value="NERD"/>
    <property type="match status" value="1"/>
</dbReference>
<reference evidence="2 3" key="1">
    <citation type="submission" date="2018-08" db="EMBL/GenBank/DDBJ databases">
        <title>Lysinibacillus sp. YLB-03 draft genome sequence.</title>
        <authorList>
            <person name="Yu L."/>
        </authorList>
    </citation>
    <scope>NUCLEOTIDE SEQUENCE [LARGE SCALE GENOMIC DNA]</scope>
    <source>
        <strain evidence="2 3">YLB-03</strain>
    </source>
</reference>
<dbReference type="OrthoDB" id="569879at2"/>
<proteinExistence type="predicted"/>
<evidence type="ECO:0000259" key="1">
    <source>
        <dbReference type="PROSITE" id="PS50965"/>
    </source>
</evidence>
<dbReference type="PROSITE" id="PS50965">
    <property type="entry name" value="NERD"/>
    <property type="match status" value="1"/>
</dbReference>
<dbReference type="EMBL" id="QWEI01000001">
    <property type="protein sequence ID" value="RHW40064.1"/>
    <property type="molecule type" value="Genomic_DNA"/>
</dbReference>
<accession>A0A396SFF0</accession>
<protein>
    <submittedName>
        <fullName evidence="2">NERD domain-containing protein</fullName>
    </submittedName>
</protein>
<dbReference type="AlphaFoldDB" id="A0A396SFF0"/>